<dbReference type="GeneID" id="37111073"/>
<evidence type="ECO:0000313" key="2">
    <source>
        <dbReference type="EMBL" id="PWY95111.1"/>
    </source>
</evidence>
<organism evidence="2 3">
    <name type="scientific">Aspergillus sclerotioniger CBS 115572</name>
    <dbReference type="NCBI Taxonomy" id="1450535"/>
    <lineage>
        <taxon>Eukaryota</taxon>
        <taxon>Fungi</taxon>
        <taxon>Dikarya</taxon>
        <taxon>Ascomycota</taxon>
        <taxon>Pezizomycotina</taxon>
        <taxon>Eurotiomycetes</taxon>
        <taxon>Eurotiomycetidae</taxon>
        <taxon>Eurotiales</taxon>
        <taxon>Aspergillaceae</taxon>
        <taxon>Aspergillus</taxon>
        <taxon>Aspergillus subgen. Circumdati</taxon>
    </lineage>
</organism>
<comment type="caution">
    <text evidence="2">The sequence shown here is derived from an EMBL/GenBank/DDBJ whole genome shotgun (WGS) entry which is preliminary data.</text>
</comment>
<dbReference type="RefSeq" id="XP_025471872.1">
    <property type="nucleotide sequence ID" value="XM_025608930.1"/>
</dbReference>
<dbReference type="CDD" id="cd07739">
    <property type="entry name" value="metallo-hydrolase-like_MBL-fold"/>
    <property type="match status" value="1"/>
</dbReference>
<keyword evidence="3" id="KW-1185">Reference proteome</keyword>
<reference evidence="2 3" key="1">
    <citation type="submission" date="2016-12" db="EMBL/GenBank/DDBJ databases">
        <title>The genomes of Aspergillus section Nigri reveals drivers in fungal speciation.</title>
        <authorList>
            <consortium name="DOE Joint Genome Institute"/>
            <person name="Vesth T.C."/>
            <person name="Nybo J."/>
            <person name="Theobald S."/>
            <person name="Brandl J."/>
            <person name="Frisvad J.C."/>
            <person name="Nielsen K.F."/>
            <person name="Lyhne E.K."/>
            <person name="Kogle M.E."/>
            <person name="Kuo A."/>
            <person name="Riley R."/>
            <person name="Clum A."/>
            <person name="Nolan M."/>
            <person name="Lipzen A."/>
            <person name="Salamov A."/>
            <person name="Henrissat B."/>
            <person name="Wiebenga A."/>
            <person name="De Vries R.P."/>
            <person name="Grigoriev I.V."/>
            <person name="Mortensen U.H."/>
            <person name="Andersen M.R."/>
            <person name="Baker S.E."/>
        </authorList>
    </citation>
    <scope>NUCLEOTIDE SEQUENCE [LARGE SCALE GENOMIC DNA]</scope>
    <source>
        <strain evidence="2 3">CBS 115572</strain>
    </source>
</reference>
<name>A0A317XA61_9EURO</name>
<dbReference type="EMBL" id="MSFK01000003">
    <property type="protein sequence ID" value="PWY95111.1"/>
    <property type="molecule type" value="Genomic_DNA"/>
</dbReference>
<dbReference type="Pfam" id="PF00753">
    <property type="entry name" value="Lactamase_B"/>
    <property type="match status" value="1"/>
</dbReference>
<dbReference type="SUPFAM" id="SSF56281">
    <property type="entry name" value="Metallo-hydrolase/oxidoreductase"/>
    <property type="match status" value="1"/>
</dbReference>
<protein>
    <submittedName>
        <fullName evidence="2">Metallo-beta-lactamase domain protein</fullName>
    </submittedName>
</protein>
<dbReference type="PANTHER" id="PTHR42951">
    <property type="entry name" value="METALLO-BETA-LACTAMASE DOMAIN-CONTAINING"/>
    <property type="match status" value="1"/>
</dbReference>
<dbReference type="InterPro" id="IPR001279">
    <property type="entry name" value="Metallo-B-lactamas"/>
</dbReference>
<gene>
    <name evidence="2" type="ORF">BO94DRAFT_483639</name>
</gene>
<sequence length="298" mass="33752">MIQTHHHPSSTSGLSSLTTLLTTPTTSLLIDPPFLLPDAQATLTWIKTLTPHPPVAIFLTHHHPDHYFSANPILSAFPEAKFYAAPYVLSRINNEYDQKRTYWPNALGEELVPATPRKPDPYPFSFFCLDGEVVVLLGPVQGDSVEQTVFWIPGNRTVVAGDVVFGRSGHVWVEETESPKLLDAWLKTLDMIEQLHPVKIIPGHMEAGWELDAEADLAHTRRYLRLFGEKVTYASEKMGVKELYEVFREAFPQCRENLDFFLGHMANRFGKGGTVWEENRHQEIGEKSLEELSGYWLG</sequence>
<feature type="domain" description="Metallo-beta-lactamase" evidence="1">
    <location>
        <begin position="15"/>
        <end position="204"/>
    </location>
</feature>
<proteinExistence type="predicted"/>
<accession>A0A317XA61</accession>
<dbReference type="AlphaFoldDB" id="A0A317XA61"/>
<dbReference type="Gene3D" id="3.60.15.10">
    <property type="entry name" value="Ribonuclease Z/Hydroxyacylglutathione hydrolase-like"/>
    <property type="match status" value="1"/>
</dbReference>
<dbReference type="OrthoDB" id="536211at2759"/>
<dbReference type="Proteomes" id="UP000246702">
    <property type="component" value="Unassembled WGS sequence"/>
</dbReference>
<evidence type="ECO:0000313" key="3">
    <source>
        <dbReference type="Proteomes" id="UP000246702"/>
    </source>
</evidence>
<feature type="non-terminal residue" evidence="2">
    <location>
        <position position="298"/>
    </location>
</feature>
<dbReference type="STRING" id="1450535.A0A317XA61"/>
<evidence type="ECO:0000259" key="1">
    <source>
        <dbReference type="SMART" id="SM00849"/>
    </source>
</evidence>
<dbReference type="InterPro" id="IPR050855">
    <property type="entry name" value="NDM-1-like"/>
</dbReference>
<dbReference type="PANTHER" id="PTHR42951:SF14">
    <property type="entry name" value="METALLO-BETA-LACTAMASE SUPERFAMILY PROTEIN"/>
    <property type="match status" value="1"/>
</dbReference>
<dbReference type="SMART" id="SM00849">
    <property type="entry name" value="Lactamase_B"/>
    <property type="match status" value="1"/>
</dbReference>
<dbReference type="InterPro" id="IPR036866">
    <property type="entry name" value="RibonucZ/Hydroxyglut_hydro"/>
</dbReference>